<reference evidence="2" key="2">
    <citation type="submission" date="2021-02" db="EMBL/GenBank/DDBJ databases">
        <title>Metagenome-assembled genomes from human diarrheal sample B26.</title>
        <authorList>
            <person name="Ateba T.P."/>
            <person name="Alayande K.A."/>
            <person name="Mwanza M."/>
        </authorList>
    </citation>
    <scope>NUCLEOTIDE SEQUENCE</scope>
    <source>
        <strain evidence="2">06WH</strain>
    </source>
</reference>
<evidence type="ECO:0000313" key="2">
    <source>
        <dbReference type="EMBL" id="MBN2953400.1"/>
    </source>
</evidence>
<name>A0A174DL78_9FIRM</name>
<evidence type="ECO:0000313" key="1">
    <source>
        <dbReference type="EMBL" id="CUO24928.1"/>
    </source>
</evidence>
<dbReference type="Proteomes" id="UP000095706">
    <property type="component" value="Unassembled WGS sequence"/>
</dbReference>
<dbReference type="RefSeq" id="WP_055227506.1">
    <property type="nucleotide sequence ID" value="NZ_CABJFB010000002.1"/>
</dbReference>
<proteinExistence type="predicted"/>
<gene>
    <name evidence="1" type="ORF">ERS852406_01556</name>
    <name evidence="2" type="ORF">JTJ23_07325</name>
</gene>
<accession>A0A174DL78</accession>
<reference evidence="1 3" key="1">
    <citation type="submission" date="2015-09" db="EMBL/GenBank/DDBJ databases">
        <authorList>
            <consortium name="Pathogen Informatics"/>
        </authorList>
    </citation>
    <scope>NUCLEOTIDE SEQUENCE [LARGE SCALE GENOMIC DNA]</scope>
    <source>
        <strain evidence="1 3">2789STDY5608849</strain>
    </source>
</reference>
<organism evidence="1 3">
    <name type="scientific">Fusicatenibacter saccharivorans</name>
    <dbReference type="NCBI Taxonomy" id="1150298"/>
    <lineage>
        <taxon>Bacteria</taxon>
        <taxon>Bacillati</taxon>
        <taxon>Bacillota</taxon>
        <taxon>Clostridia</taxon>
        <taxon>Lachnospirales</taxon>
        <taxon>Lachnospiraceae</taxon>
        <taxon>Fusicatenibacter</taxon>
    </lineage>
</organism>
<dbReference type="Proteomes" id="UP000737612">
    <property type="component" value="Unassembled WGS sequence"/>
</dbReference>
<dbReference type="AlphaFoldDB" id="A0A174DL78"/>
<dbReference type="EMBL" id="JAFHBD010000032">
    <property type="protein sequence ID" value="MBN2953400.1"/>
    <property type="molecule type" value="Genomic_DNA"/>
</dbReference>
<sequence length="75" mass="8517">MDGRNTGRMGFSHAAEDSAENMMAAVKAGKIRKHLMGNTSPIRYGTMEKREMTEYTDFVRTKLCYEILNLPGEEK</sequence>
<dbReference type="EMBL" id="CYYV01000007">
    <property type="protein sequence ID" value="CUO24928.1"/>
    <property type="molecule type" value="Genomic_DNA"/>
</dbReference>
<evidence type="ECO:0000313" key="3">
    <source>
        <dbReference type="Proteomes" id="UP000095706"/>
    </source>
</evidence>
<protein>
    <submittedName>
        <fullName evidence="1">Uncharacterized protein</fullName>
    </submittedName>
</protein>